<dbReference type="AlphaFoldDB" id="A0A6C0CGE9"/>
<organism evidence="1">
    <name type="scientific">viral metagenome</name>
    <dbReference type="NCBI Taxonomy" id="1070528"/>
    <lineage>
        <taxon>unclassified sequences</taxon>
        <taxon>metagenomes</taxon>
        <taxon>organismal metagenomes</taxon>
    </lineage>
</organism>
<evidence type="ECO:0000313" key="1">
    <source>
        <dbReference type="EMBL" id="QHT03373.1"/>
    </source>
</evidence>
<dbReference type="EMBL" id="MN739411">
    <property type="protein sequence ID" value="QHT03373.1"/>
    <property type="molecule type" value="Genomic_DNA"/>
</dbReference>
<sequence length="38" mass="4415">MNFIHFNGEAILSNLLFEMVDKTGRSKFSTSHIKCKRN</sequence>
<name>A0A6C0CGE9_9ZZZZ</name>
<protein>
    <submittedName>
        <fullName evidence="1">Uncharacterized protein</fullName>
    </submittedName>
</protein>
<reference evidence="1" key="1">
    <citation type="journal article" date="2020" name="Nature">
        <title>Giant virus diversity and host interactions through global metagenomics.</title>
        <authorList>
            <person name="Schulz F."/>
            <person name="Roux S."/>
            <person name="Paez-Espino D."/>
            <person name="Jungbluth S."/>
            <person name="Walsh D.A."/>
            <person name="Denef V.J."/>
            <person name="McMahon K.D."/>
            <person name="Konstantinidis K.T."/>
            <person name="Eloe-Fadrosh E.A."/>
            <person name="Kyrpides N.C."/>
            <person name="Woyke T."/>
        </authorList>
    </citation>
    <scope>NUCLEOTIDE SEQUENCE</scope>
    <source>
        <strain evidence="1">GVMAG-M-3300021079-18</strain>
    </source>
</reference>
<proteinExistence type="predicted"/>
<accession>A0A6C0CGE9</accession>